<gene>
    <name evidence="1" type="ORF">MLD38_021149</name>
</gene>
<keyword evidence="2" id="KW-1185">Reference proteome</keyword>
<name>A0ACB9QG44_9MYRT</name>
<comment type="caution">
    <text evidence="1">The sequence shown here is derived from an EMBL/GenBank/DDBJ whole genome shotgun (WGS) entry which is preliminary data.</text>
</comment>
<reference evidence="2" key="1">
    <citation type="journal article" date="2023" name="Front. Plant Sci.">
        <title>Chromosomal-level genome assembly of Melastoma candidum provides insights into trichome evolution.</title>
        <authorList>
            <person name="Zhong Y."/>
            <person name="Wu W."/>
            <person name="Sun C."/>
            <person name="Zou P."/>
            <person name="Liu Y."/>
            <person name="Dai S."/>
            <person name="Zhou R."/>
        </authorList>
    </citation>
    <scope>NUCLEOTIDE SEQUENCE [LARGE SCALE GENOMIC DNA]</scope>
</reference>
<protein>
    <submittedName>
        <fullName evidence="1">Uncharacterized protein</fullName>
    </submittedName>
</protein>
<organism evidence="1 2">
    <name type="scientific">Melastoma candidum</name>
    <dbReference type="NCBI Taxonomy" id="119954"/>
    <lineage>
        <taxon>Eukaryota</taxon>
        <taxon>Viridiplantae</taxon>
        <taxon>Streptophyta</taxon>
        <taxon>Embryophyta</taxon>
        <taxon>Tracheophyta</taxon>
        <taxon>Spermatophyta</taxon>
        <taxon>Magnoliopsida</taxon>
        <taxon>eudicotyledons</taxon>
        <taxon>Gunneridae</taxon>
        <taxon>Pentapetalae</taxon>
        <taxon>rosids</taxon>
        <taxon>malvids</taxon>
        <taxon>Myrtales</taxon>
        <taxon>Melastomataceae</taxon>
        <taxon>Melastomatoideae</taxon>
        <taxon>Melastomateae</taxon>
        <taxon>Melastoma</taxon>
    </lineage>
</organism>
<accession>A0ACB9QG44</accession>
<evidence type="ECO:0000313" key="1">
    <source>
        <dbReference type="EMBL" id="KAI4365133.1"/>
    </source>
</evidence>
<sequence length="122" mass="13559">MNNLIPLKASASTFSLPATLIALVQLGLGHASDGLPLPAESQSESLDGPSLAAESDDLRARQKLNLKRVSESWMTRRCVLRSVRTSLMNCRRNQIPWGDLCDQGENKIEKQCPNCRRSYTLF</sequence>
<proteinExistence type="predicted"/>
<dbReference type="Proteomes" id="UP001057402">
    <property type="component" value="Chromosome 6"/>
</dbReference>
<dbReference type="EMBL" id="CM042885">
    <property type="protein sequence ID" value="KAI4365133.1"/>
    <property type="molecule type" value="Genomic_DNA"/>
</dbReference>
<evidence type="ECO:0000313" key="2">
    <source>
        <dbReference type="Proteomes" id="UP001057402"/>
    </source>
</evidence>